<evidence type="ECO:0000256" key="1">
    <source>
        <dbReference type="ARBA" id="ARBA00022741"/>
    </source>
</evidence>
<proteinExistence type="predicted"/>
<dbReference type="SUPFAM" id="SSF50891">
    <property type="entry name" value="Cyclophilin-like"/>
    <property type="match status" value="1"/>
</dbReference>
<dbReference type="SMART" id="SM00796">
    <property type="entry name" value="AHS1"/>
    <property type="match status" value="1"/>
</dbReference>
<dbReference type="PANTHER" id="PTHR34698">
    <property type="entry name" value="5-OXOPROLINASE SUBUNIT B"/>
    <property type="match status" value="1"/>
</dbReference>
<organism evidence="5 6">
    <name type="scientific">Aquimarina celericrescens</name>
    <dbReference type="NCBI Taxonomy" id="1964542"/>
    <lineage>
        <taxon>Bacteria</taxon>
        <taxon>Pseudomonadati</taxon>
        <taxon>Bacteroidota</taxon>
        <taxon>Flavobacteriia</taxon>
        <taxon>Flavobacteriales</taxon>
        <taxon>Flavobacteriaceae</taxon>
        <taxon>Aquimarina</taxon>
    </lineage>
</organism>
<dbReference type="EC" id="3.5.2.9" evidence="5"/>
<dbReference type="NCBIfam" id="TIGR00370">
    <property type="entry name" value="5-oxoprolinase subunit PxpB"/>
    <property type="match status" value="1"/>
</dbReference>
<reference evidence="6" key="1">
    <citation type="journal article" date="2019" name="Int. J. Syst. Evol. Microbiol.">
        <title>The Global Catalogue of Microorganisms (GCM) 10K type strain sequencing project: providing services to taxonomists for standard genome sequencing and annotation.</title>
        <authorList>
            <consortium name="The Broad Institute Genomics Platform"/>
            <consortium name="The Broad Institute Genome Sequencing Center for Infectious Disease"/>
            <person name="Wu L."/>
            <person name="Ma J."/>
        </authorList>
    </citation>
    <scope>NUCLEOTIDE SEQUENCE [LARGE SCALE GENOMIC DNA]</scope>
    <source>
        <strain evidence="6">DT92</strain>
    </source>
</reference>
<dbReference type="SUPFAM" id="SSF160467">
    <property type="entry name" value="PH0987 N-terminal domain-like"/>
    <property type="match status" value="1"/>
</dbReference>
<evidence type="ECO:0000313" key="5">
    <source>
        <dbReference type="EMBL" id="MFD2188326.1"/>
    </source>
</evidence>
<protein>
    <submittedName>
        <fullName evidence="5">5-oxoprolinase subunit PxpB</fullName>
        <ecNumber evidence="5">3.5.2.9</ecNumber>
    </submittedName>
</protein>
<keyword evidence="1" id="KW-0547">Nucleotide-binding</keyword>
<evidence type="ECO:0000256" key="3">
    <source>
        <dbReference type="ARBA" id="ARBA00022840"/>
    </source>
</evidence>
<evidence type="ECO:0000313" key="6">
    <source>
        <dbReference type="Proteomes" id="UP001597344"/>
    </source>
</evidence>
<evidence type="ECO:0000256" key="2">
    <source>
        <dbReference type="ARBA" id="ARBA00022801"/>
    </source>
</evidence>
<dbReference type="Proteomes" id="UP001597344">
    <property type="component" value="Unassembled WGS sequence"/>
</dbReference>
<dbReference type="InterPro" id="IPR003833">
    <property type="entry name" value="CT_C_D"/>
</dbReference>
<feature type="domain" description="Carboxyltransferase" evidence="4">
    <location>
        <begin position="5"/>
        <end position="206"/>
    </location>
</feature>
<dbReference type="Pfam" id="PF02682">
    <property type="entry name" value="CT_C_D"/>
    <property type="match status" value="1"/>
</dbReference>
<dbReference type="Gene3D" id="2.40.100.10">
    <property type="entry name" value="Cyclophilin-like"/>
    <property type="match status" value="1"/>
</dbReference>
<keyword evidence="3" id="KW-0067">ATP-binding</keyword>
<dbReference type="InterPro" id="IPR029000">
    <property type="entry name" value="Cyclophilin-like_dom_sf"/>
</dbReference>
<keyword evidence="6" id="KW-1185">Reference proteome</keyword>
<sequence>MKYKLKYKRYSENAILIEWPSKIDENILQDLLFYKKIIENECIKEIVEIITAYNSILIYYGSTIENVYETVSVLKSLYSNSFESKEIKSRLWKIPVCYSPTLAPDLELFSKAKSLTVDEVISLHTVAIYKVYFLGFLPGFCYLGGLDDRLCLPRKSTPSLEVKKGSVAIGGNQTGIYPLDSPGGWHVIGKCPLNFFDSNLNIPCHVMPNDSVQFMSITEKEYNDISAAVLNTGYFPEPMYL</sequence>
<dbReference type="EMBL" id="JBHUHY010000016">
    <property type="protein sequence ID" value="MFD2188326.1"/>
    <property type="molecule type" value="Genomic_DNA"/>
</dbReference>
<comment type="caution">
    <text evidence="5">The sequence shown here is derived from an EMBL/GenBank/DDBJ whole genome shotgun (WGS) entry which is preliminary data.</text>
</comment>
<evidence type="ECO:0000259" key="4">
    <source>
        <dbReference type="SMART" id="SM00796"/>
    </source>
</evidence>
<dbReference type="PANTHER" id="PTHR34698:SF2">
    <property type="entry name" value="5-OXOPROLINASE SUBUNIT B"/>
    <property type="match status" value="1"/>
</dbReference>
<keyword evidence="2 5" id="KW-0378">Hydrolase</keyword>
<name>A0ABW5B016_9FLAO</name>
<dbReference type="InterPro" id="IPR010016">
    <property type="entry name" value="PxpB"/>
</dbReference>
<dbReference type="GO" id="GO:0017168">
    <property type="term" value="F:5-oxoprolinase (ATP-hydrolyzing) activity"/>
    <property type="evidence" value="ECO:0007669"/>
    <property type="project" value="UniProtKB-EC"/>
</dbReference>
<gene>
    <name evidence="5" type="primary">pxpB</name>
    <name evidence="5" type="ORF">ACFSJT_16090</name>
</gene>
<dbReference type="RefSeq" id="WP_378321359.1">
    <property type="nucleotide sequence ID" value="NZ_JBHUHY010000016.1"/>
</dbReference>
<dbReference type="Gene3D" id="3.30.1360.40">
    <property type="match status" value="1"/>
</dbReference>
<accession>A0ABW5B016</accession>